<dbReference type="EMBL" id="CAJVPV010001017">
    <property type="protein sequence ID" value="CAG8483359.1"/>
    <property type="molecule type" value="Genomic_DNA"/>
</dbReference>
<evidence type="ECO:0000259" key="1">
    <source>
        <dbReference type="PROSITE" id="PS50011"/>
    </source>
</evidence>
<evidence type="ECO:0000313" key="2">
    <source>
        <dbReference type="EMBL" id="CAG8483359.1"/>
    </source>
</evidence>
<dbReference type="InterPro" id="IPR000719">
    <property type="entry name" value="Prot_kinase_dom"/>
</dbReference>
<organism evidence="2 3">
    <name type="scientific">Acaulospora morrowiae</name>
    <dbReference type="NCBI Taxonomy" id="94023"/>
    <lineage>
        <taxon>Eukaryota</taxon>
        <taxon>Fungi</taxon>
        <taxon>Fungi incertae sedis</taxon>
        <taxon>Mucoromycota</taxon>
        <taxon>Glomeromycotina</taxon>
        <taxon>Glomeromycetes</taxon>
        <taxon>Diversisporales</taxon>
        <taxon>Acaulosporaceae</taxon>
        <taxon>Acaulospora</taxon>
    </lineage>
</organism>
<dbReference type="GO" id="GO:0004714">
    <property type="term" value="F:transmembrane receptor protein tyrosine kinase activity"/>
    <property type="evidence" value="ECO:0007669"/>
    <property type="project" value="TreeGrafter"/>
</dbReference>
<dbReference type="AlphaFoldDB" id="A0A9N8WI15"/>
<dbReference type="GO" id="GO:0005524">
    <property type="term" value="F:ATP binding"/>
    <property type="evidence" value="ECO:0007669"/>
    <property type="project" value="InterPro"/>
</dbReference>
<dbReference type="OrthoDB" id="3271139at2759"/>
<gene>
    <name evidence="2" type="ORF">AMORRO_LOCUS2416</name>
</gene>
<accession>A0A9N8WI15</accession>
<dbReference type="SUPFAM" id="SSF56112">
    <property type="entry name" value="Protein kinase-like (PK-like)"/>
    <property type="match status" value="3"/>
</dbReference>
<dbReference type="Pfam" id="PF07714">
    <property type="entry name" value="PK_Tyr_Ser-Thr"/>
    <property type="match status" value="1"/>
</dbReference>
<dbReference type="GO" id="GO:0007169">
    <property type="term" value="P:cell surface receptor protein tyrosine kinase signaling pathway"/>
    <property type="evidence" value="ECO:0007669"/>
    <property type="project" value="TreeGrafter"/>
</dbReference>
<dbReference type="InterPro" id="IPR001245">
    <property type="entry name" value="Ser-Thr/Tyr_kinase_cat_dom"/>
</dbReference>
<dbReference type="PANTHER" id="PTHR24416:SF631">
    <property type="entry name" value="SERINE_THREONINE_TYROSINE KINASE 1"/>
    <property type="match status" value="1"/>
</dbReference>
<dbReference type="PANTHER" id="PTHR24416">
    <property type="entry name" value="TYROSINE-PROTEIN KINASE RECEPTOR"/>
    <property type="match status" value="1"/>
</dbReference>
<sequence>MEVILNGHPAIICPGCQKTTNKGNEFGEKKLCGFCYFGEYFLRKSGNQDIDNFLRKFAERKKYPFLEFIPYEEFSNVIKIGHGEFSQVYKATWNKGCLRNWNKKDGNFTRFPPSTVALKVLEESREMNSEFLKEQQFLNRTSMKAKYKKRFINVYGISQDPVSKNYIFVTIYANHGNLKKCLQTYFSNITWLDKGKLLKNIVEALNLMEKANYIHRNLHSGNILMYSEFPLIDDLEFPMNEKSKKTPKYQTKVRSECQNESVSANLVQSKIISKWLPYEEFSDIEKIGQGRSSQVYKAIRHKQGIKKEREVALRILDESRNLDSEFLKEPQLKFLFSKNRWSTNQCYGISQDPMTMNHILVMSYRPIDLKVYLQANFTKMTWFNKREILNNITEPEQNHPESVYHARLLNTIVEIANSIKNSRDSFNLMKPSAAGNKILVHPEIQDINYFLIRSSNNQAKSILEWIPYEDFSNIERIGMGGFSKVYKAMWQRGHIKHWNSRMGEVVRSEPVEVALKVLDDSADICSTFLNEESKTRNYIFVMQYANYGNLRTLLVNGFNNKVEIIENLDPEELRAAEKIREEMIKYGIQFVEKPGFEHPESVYSSRKLDSFIESSKVILYDSSYAKEMLGQNMKQKKRMIVMRS</sequence>
<dbReference type="InterPro" id="IPR050122">
    <property type="entry name" value="RTK"/>
</dbReference>
<protein>
    <submittedName>
        <fullName evidence="2">4180_t:CDS:1</fullName>
    </submittedName>
</protein>
<dbReference type="Gene3D" id="1.10.510.10">
    <property type="entry name" value="Transferase(Phosphotransferase) domain 1"/>
    <property type="match status" value="3"/>
</dbReference>
<name>A0A9N8WI15_9GLOM</name>
<keyword evidence="3" id="KW-1185">Reference proteome</keyword>
<dbReference type="GO" id="GO:0043235">
    <property type="term" value="C:receptor complex"/>
    <property type="evidence" value="ECO:0007669"/>
    <property type="project" value="TreeGrafter"/>
</dbReference>
<reference evidence="2" key="1">
    <citation type="submission" date="2021-06" db="EMBL/GenBank/DDBJ databases">
        <authorList>
            <person name="Kallberg Y."/>
            <person name="Tangrot J."/>
            <person name="Rosling A."/>
        </authorList>
    </citation>
    <scope>NUCLEOTIDE SEQUENCE</scope>
    <source>
        <strain evidence="2">CL551</strain>
    </source>
</reference>
<proteinExistence type="predicted"/>
<evidence type="ECO:0000313" key="3">
    <source>
        <dbReference type="Proteomes" id="UP000789342"/>
    </source>
</evidence>
<comment type="caution">
    <text evidence="2">The sequence shown here is derived from an EMBL/GenBank/DDBJ whole genome shotgun (WGS) entry which is preliminary data.</text>
</comment>
<dbReference type="Proteomes" id="UP000789342">
    <property type="component" value="Unassembled WGS sequence"/>
</dbReference>
<dbReference type="PROSITE" id="PS50011">
    <property type="entry name" value="PROTEIN_KINASE_DOM"/>
    <property type="match status" value="1"/>
</dbReference>
<dbReference type="InterPro" id="IPR011009">
    <property type="entry name" value="Kinase-like_dom_sf"/>
</dbReference>
<feature type="domain" description="Protein kinase" evidence="1">
    <location>
        <begin position="74"/>
        <end position="444"/>
    </location>
</feature>
<dbReference type="GO" id="GO:0005886">
    <property type="term" value="C:plasma membrane"/>
    <property type="evidence" value="ECO:0007669"/>
    <property type="project" value="TreeGrafter"/>
</dbReference>